<dbReference type="FunFam" id="3.40.50.720:FF:000047">
    <property type="entry name" value="NADP-dependent L-serine/L-allo-threonine dehydrogenase"/>
    <property type="match status" value="1"/>
</dbReference>
<sequence>MTTAPKTVLVTGATAGFGTAIARRFIDEGHRVIATGRREDRLAALQAELGADRLLTLTVDARDRKAVEAAFTALPAPFAEVDVLVNNAGLALGLGPAPDADLDDWEVMVDTNVKGLLYATRLLLPGMVARNRGHIVMLGSTAAEWPYPGGHVYGATKAFVHQFALNLRADLVGSNVRVTDIQPGLCGGTEFSNIRFKGDDAKAAAMYAGTQPLTAEDIAEAVYWVTNLPKHVNINTVQMMPTCQANGPLAVKREG</sequence>
<dbReference type="InterPro" id="IPR036291">
    <property type="entry name" value="NAD(P)-bd_dom_sf"/>
</dbReference>
<comment type="similarity">
    <text evidence="1 3">Belongs to the short-chain dehydrogenases/reductases (SDR) family.</text>
</comment>
<dbReference type="AlphaFoldDB" id="A0A255XQG2"/>
<keyword evidence="5" id="KW-1185">Reference proteome</keyword>
<dbReference type="PRINTS" id="PR00080">
    <property type="entry name" value="SDRFAMILY"/>
</dbReference>
<accession>A0A255XQG2</accession>
<evidence type="ECO:0000256" key="3">
    <source>
        <dbReference type="RuleBase" id="RU000363"/>
    </source>
</evidence>
<dbReference type="PRINTS" id="PR00081">
    <property type="entry name" value="GDHRDH"/>
</dbReference>
<dbReference type="Gene3D" id="3.40.50.720">
    <property type="entry name" value="NAD(P)-binding Rossmann-like Domain"/>
    <property type="match status" value="1"/>
</dbReference>
<dbReference type="RefSeq" id="WP_094408857.1">
    <property type="nucleotide sequence ID" value="NZ_BMJZ01000001.1"/>
</dbReference>
<evidence type="ECO:0000313" key="4">
    <source>
        <dbReference type="EMBL" id="OYQ18594.1"/>
    </source>
</evidence>
<dbReference type="Proteomes" id="UP000216361">
    <property type="component" value="Unassembled WGS sequence"/>
</dbReference>
<evidence type="ECO:0000256" key="1">
    <source>
        <dbReference type="ARBA" id="ARBA00006484"/>
    </source>
</evidence>
<dbReference type="PANTHER" id="PTHR42901:SF1">
    <property type="entry name" value="ALCOHOL DEHYDROGENASE"/>
    <property type="match status" value="1"/>
</dbReference>
<comment type="caution">
    <text evidence="4">The sequence shown here is derived from an EMBL/GenBank/DDBJ whole genome shotgun (WGS) entry which is preliminary data.</text>
</comment>
<dbReference type="PROSITE" id="PS00061">
    <property type="entry name" value="ADH_SHORT"/>
    <property type="match status" value="1"/>
</dbReference>
<evidence type="ECO:0000256" key="2">
    <source>
        <dbReference type="ARBA" id="ARBA00023002"/>
    </source>
</evidence>
<protein>
    <submittedName>
        <fullName evidence="4">NADP-dependent 3-hydroxy acid dehydrogenase</fullName>
    </submittedName>
</protein>
<dbReference type="EMBL" id="NOXS01000032">
    <property type="protein sequence ID" value="OYQ18594.1"/>
    <property type="molecule type" value="Genomic_DNA"/>
</dbReference>
<dbReference type="OrthoDB" id="658698at2"/>
<dbReference type="SUPFAM" id="SSF51735">
    <property type="entry name" value="NAD(P)-binding Rossmann-fold domains"/>
    <property type="match status" value="1"/>
</dbReference>
<dbReference type="InterPro" id="IPR002347">
    <property type="entry name" value="SDR_fam"/>
</dbReference>
<reference evidence="4 5" key="1">
    <citation type="submission" date="2017-07" db="EMBL/GenBank/DDBJ databases">
        <title>Elstera cyanobacteriorum sp. nov., a novel bacterium isolated from cyanobacterial aggregates in a eutrophic lake.</title>
        <authorList>
            <person name="Cai H."/>
        </authorList>
    </citation>
    <scope>NUCLEOTIDE SEQUENCE [LARGE SCALE GENOMIC DNA]</scope>
    <source>
        <strain evidence="4 5">TH019</strain>
    </source>
</reference>
<dbReference type="PANTHER" id="PTHR42901">
    <property type="entry name" value="ALCOHOL DEHYDROGENASE"/>
    <property type="match status" value="1"/>
</dbReference>
<dbReference type="GO" id="GO:0016616">
    <property type="term" value="F:oxidoreductase activity, acting on the CH-OH group of donors, NAD or NADP as acceptor"/>
    <property type="evidence" value="ECO:0007669"/>
    <property type="project" value="UniProtKB-ARBA"/>
</dbReference>
<dbReference type="CDD" id="cd05346">
    <property type="entry name" value="SDR_c5"/>
    <property type="match status" value="1"/>
</dbReference>
<gene>
    <name evidence="4" type="ORF">CHR90_09980</name>
</gene>
<evidence type="ECO:0000313" key="5">
    <source>
        <dbReference type="Proteomes" id="UP000216361"/>
    </source>
</evidence>
<dbReference type="InterPro" id="IPR020904">
    <property type="entry name" value="Sc_DH/Rdtase_CS"/>
</dbReference>
<name>A0A255XQG2_9PROT</name>
<proteinExistence type="inferred from homology"/>
<organism evidence="4 5">
    <name type="scientific">Elstera cyanobacteriorum</name>
    <dbReference type="NCBI Taxonomy" id="2022747"/>
    <lineage>
        <taxon>Bacteria</taxon>
        <taxon>Pseudomonadati</taxon>
        <taxon>Pseudomonadota</taxon>
        <taxon>Alphaproteobacteria</taxon>
        <taxon>Rhodospirillales</taxon>
        <taxon>Rhodospirillaceae</taxon>
        <taxon>Elstera</taxon>
    </lineage>
</organism>
<keyword evidence="2" id="KW-0560">Oxidoreductase</keyword>
<dbReference type="Pfam" id="PF00106">
    <property type="entry name" value="adh_short"/>
    <property type="match status" value="1"/>
</dbReference>